<organism evidence="1 2">
    <name type="scientific">Aporhodopirellula aestuarii</name>
    <dbReference type="NCBI Taxonomy" id="2950107"/>
    <lineage>
        <taxon>Bacteria</taxon>
        <taxon>Pseudomonadati</taxon>
        <taxon>Planctomycetota</taxon>
        <taxon>Planctomycetia</taxon>
        <taxon>Pirellulales</taxon>
        <taxon>Pirellulaceae</taxon>
        <taxon>Aporhodopirellula</taxon>
    </lineage>
</organism>
<name>A0ABT0UD38_9BACT</name>
<dbReference type="CDD" id="cd00657">
    <property type="entry name" value="Ferritin_like"/>
    <property type="match status" value="1"/>
</dbReference>
<gene>
    <name evidence="1" type="ORF">NB063_30390</name>
</gene>
<reference evidence="1 2" key="1">
    <citation type="journal article" date="2022" name="Syst. Appl. Microbiol.">
        <title>Rhodopirellula aestuarii sp. nov., a novel member of the genus Rhodopirellula isolated from brackish sediments collected in the Tagus River estuary, Portugal.</title>
        <authorList>
            <person name="Vitorino I.R."/>
            <person name="Klimek D."/>
            <person name="Calusinska M."/>
            <person name="Lobo-da-Cunha A."/>
            <person name="Vasconcelos V."/>
            <person name="Lage O.M."/>
        </authorList>
    </citation>
    <scope>NUCLEOTIDE SEQUENCE [LARGE SCALE GENOMIC DNA]</scope>
    <source>
        <strain evidence="1 2">ICT_H3.1</strain>
    </source>
</reference>
<keyword evidence="2" id="KW-1185">Reference proteome</keyword>
<protein>
    <submittedName>
        <fullName evidence="1">Ferritin-like domain-containing protein</fullName>
    </submittedName>
</protein>
<dbReference type="EMBL" id="JAMQBK010000116">
    <property type="protein sequence ID" value="MCM2374953.1"/>
    <property type="molecule type" value="Genomic_DNA"/>
</dbReference>
<comment type="caution">
    <text evidence="1">The sequence shown here is derived from an EMBL/GenBank/DDBJ whole genome shotgun (WGS) entry which is preliminary data.</text>
</comment>
<dbReference type="RefSeq" id="WP_250933284.1">
    <property type="nucleotide sequence ID" value="NZ_JAMQBK010000116.1"/>
</dbReference>
<dbReference type="PANTHER" id="PTHR42782">
    <property type="entry name" value="SI:CH73-314G15.3"/>
    <property type="match status" value="1"/>
</dbReference>
<sequence>MNVTEFAEQIVFGKTLEDKLVAPGRLTLDGDVRNRPDVRSLVSPGRPVGLQMRHDLIGASSPPSDDQLENERARGQLLHFLANHELLATELMALVLLKFPEAPHAFRQGILVTLQEEQNHTRMYMKRMRECGIEFGAYPLGGRFWRVVEPMQSPMDFVSRLSLTFEQANLDYSLHFANVFGRLGDSKTAGLLQKIYEDEIGHVQHGLRWFRQWKNPEQSDWEAYQDSLDYPMSPQRGRGPRAAFNREGRVLAGLTDDFIDSIEVFRQSNARPPTVRWFDPSAESELTGEGESHLLDQLGKDLELVMVPVARQGDIVLVREIPSRDFRKQLIDVGFDLPEFVALDSRLALEHRKLGEFAPWAWTPNNHRVAEPLVQSVLRSPPEWSNEHTVLFRKSWSVNCLGRWLSQGDQNQCKETPTPDWFSKSDCVAIEIFELADVQEALDEIRSRGFEKAVFKLDLGASGRGQRRFVTGRQLDKSDEAWLRSVFKSSTHSALASPEDSVQRAIGVLEPELERVVDLSFLWDVRFANSNFTETLEPCARACEDVPRNRSTKFLGWTRSLVTVGRKYVGTRLSKPFFDCAPDVRRFLLADRGEKLRAISNWLEPRLAAELSSRNFTGGFGVDAFLYRGIDGQLLVKPVVEFNPRMTMGHVALAMQKKVAPGVVAEFRVLTKLEWNQLPDSTKRAPLETIQDGRWSSGIVRLSEINESTKLVPVVLIGNQMPTPGP</sequence>
<proteinExistence type="predicted"/>
<dbReference type="Pfam" id="PF04305">
    <property type="entry name" value="DUF455"/>
    <property type="match status" value="1"/>
</dbReference>
<dbReference type="InterPro" id="IPR009078">
    <property type="entry name" value="Ferritin-like_SF"/>
</dbReference>
<dbReference type="Proteomes" id="UP001202961">
    <property type="component" value="Unassembled WGS sequence"/>
</dbReference>
<evidence type="ECO:0000313" key="1">
    <source>
        <dbReference type="EMBL" id="MCM2374953.1"/>
    </source>
</evidence>
<dbReference type="PANTHER" id="PTHR42782:SF2">
    <property type="entry name" value="3-OXOACYL-[ACYL-CARRIER-PROTEIN] SYNTHASE-LIKE PROTEIN"/>
    <property type="match status" value="1"/>
</dbReference>
<evidence type="ECO:0000313" key="2">
    <source>
        <dbReference type="Proteomes" id="UP001202961"/>
    </source>
</evidence>
<accession>A0ABT0UD38</accession>
<dbReference type="SUPFAM" id="SSF47240">
    <property type="entry name" value="Ferritin-like"/>
    <property type="match status" value="1"/>
</dbReference>
<dbReference type="InterPro" id="IPR007402">
    <property type="entry name" value="DUF455"/>
</dbReference>